<protein>
    <submittedName>
        <fullName evidence="1">Uncharacterized protein</fullName>
    </submittedName>
</protein>
<proteinExistence type="predicted"/>
<evidence type="ECO:0000313" key="1">
    <source>
        <dbReference type="EMBL" id="OGD97617.1"/>
    </source>
</evidence>
<organism evidence="1 2">
    <name type="scientific">Candidatus Curtissbacteria bacterium RIFCSPLOWO2_01_FULL_38_11b</name>
    <dbReference type="NCBI Taxonomy" id="1797725"/>
    <lineage>
        <taxon>Bacteria</taxon>
        <taxon>Candidatus Curtissiibacteriota</taxon>
    </lineage>
</organism>
<dbReference type="AlphaFoldDB" id="A0A1F5H0R1"/>
<reference evidence="1 2" key="1">
    <citation type="journal article" date="2016" name="Nat. Commun.">
        <title>Thousands of microbial genomes shed light on interconnected biogeochemical processes in an aquifer system.</title>
        <authorList>
            <person name="Anantharaman K."/>
            <person name="Brown C.T."/>
            <person name="Hug L.A."/>
            <person name="Sharon I."/>
            <person name="Castelle C.J."/>
            <person name="Probst A.J."/>
            <person name="Thomas B.C."/>
            <person name="Singh A."/>
            <person name="Wilkins M.J."/>
            <person name="Karaoz U."/>
            <person name="Brodie E.L."/>
            <person name="Williams K.H."/>
            <person name="Hubbard S.S."/>
            <person name="Banfield J.F."/>
        </authorList>
    </citation>
    <scope>NUCLEOTIDE SEQUENCE [LARGE SCALE GENOMIC DNA]</scope>
</reference>
<dbReference type="EMBL" id="MFBO01000028">
    <property type="protein sequence ID" value="OGD97617.1"/>
    <property type="molecule type" value="Genomic_DNA"/>
</dbReference>
<gene>
    <name evidence="1" type="ORF">A3A49_01705</name>
</gene>
<name>A0A1F5H0R1_9BACT</name>
<comment type="caution">
    <text evidence="1">The sequence shown here is derived from an EMBL/GenBank/DDBJ whole genome shotgun (WGS) entry which is preliminary data.</text>
</comment>
<dbReference type="Proteomes" id="UP000176740">
    <property type="component" value="Unassembled WGS sequence"/>
</dbReference>
<sequence length="189" mass="21813">MERSDGPLYWLERFAEDSKTINEEAKQRLLRTLFVDFLELQSDDITFFFNPELAPNAHNPEEAIRFANVEKQVGRSYDSGTSGWDGLKYEERHSHFINSFREILGNIYTQEELDEITGYMGRGDEGFLVMQLLGRDHFAQRRIRNAYLPMITSFVQVGGEDLTHTLFDGEGDAVDQIERLVRGSDSVNH</sequence>
<accession>A0A1F5H0R1</accession>
<evidence type="ECO:0000313" key="2">
    <source>
        <dbReference type="Proteomes" id="UP000176740"/>
    </source>
</evidence>